<dbReference type="Gene3D" id="3.40.50.360">
    <property type="match status" value="1"/>
</dbReference>
<accession>A0A1T4JSQ2</accession>
<keyword evidence="3" id="KW-1185">Reference proteome</keyword>
<dbReference type="PANTHER" id="PTHR30543">
    <property type="entry name" value="CHROMATE REDUCTASE"/>
    <property type="match status" value="1"/>
</dbReference>
<organism evidence="2 3">
    <name type="scientific">Globicatella sulfidifaciens DSM 15739</name>
    <dbReference type="NCBI Taxonomy" id="1121925"/>
    <lineage>
        <taxon>Bacteria</taxon>
        <taxon>Bacillati</taxon>
        <taxon>Bacillota</taxon>
        <taxon>Bacilli</taxon>
        <taxon>Lactobacillales</taxon>
        <taxon>Aerococcaceae</taxon>
        <taxon>Globicatella</taxon>
    </lineage>
</organism>
<dbReference type="InterPro" id="IPR029039">
    <property type="entry name" value="Flavoprotein-like_sf"/>
</dbReference>
<dbReference type="AlphaFoldDB" id="A0A1T4JSQ2"/>
<evidence type="ECO:0000259" key="1">
    <source>
        <dbReference type="Pfam" id="PF03358"/>
    </source>
</evidence>
<dbReference type="InterPro" id="IPR005025">
    <property type="entry name" value="FMN_Rdtase-like_dom"/>
</dbReference>
<protein>
    <submittedName>
        <fullName evidence="2">NAD(P)H-dependent FMN reductase</fullName>
    </submittedName>
</protein>
<gene>
    <name evidence="2" type="ORF">SAMN02746011_00360</name>
</gene>
<dbReference type="GO" id="GO:0016491">
    <property type="term" value="F:oxidoreductase activity"/>
    <property type="evidence" value="ECO:0007669"/>
    <property type="project" value="InterPro"/>
</dbReference>
<dbReference type="EMBL" id="FUWO01000002">
    <property type="protein sequence ID" value="SJZ33145.1"/>
    <property type="molecule type" value="Genomic_DNA"/>
</dbReference>
<dbReference type="Proteomes" id="UP000189941">
    <property type="component" value="Unassembled WGS sequence"/>
</dbReference>
<name>A0A1T4JSQ2_9LACT</name>
<proteinExistence type="predicted"/>
<dbReference type="SUPFAM" id="SSF52218">
    <property type="entry name" value="Flavoproteins"/>
    <property type="match status" value="1"/>
</dbReference>
<evidence type="ECO:0000313" key="3">
    <source>
        <dbReference type="Proteomes" id="UP000189941"/>
    </source>
</evidence>
<dbReference type="GO" id="GO:0005829">
    <property type="term" value="C:cytosol"/>
    <property type="evidence" value="ECO:0007669"/>
    <property type="project" value="TreeGrafter"/>
</dbReference>
<dbReference type="STRING" id="1121925.SAMN02746011_00360"/>
<dbReference type="Pfam" id="PF03358">
    <property type="entry name" value="FMN_red"/>
    <property type="match status" value="1"/>
</dbReference>
<dbReference type="InterPro" id="IPR050712">
    <property type="entry name" value="NAD(P)H-dep_reductase"/>
</dbReference>
<sequence>MYKLIGLVGSNAKSSTNRMLLQYMKKTFADKASIELVEIDAFPLFNKPAFDQLPPEVMDVAAKIEQAQGVIISTPEYDHTIPSALNNAIAWLSYGIYPFVDKPVMITGASYGVLGSSRAQQHLRQILDAPEIKARIMPSSEFLLGHSLKAFDEAGELINAENKIKLSKLFDEYLSFINVMEQVTQATSVHRKEAENYNWEKREVD</sequence>
<evidence type="ECO:0000313" key="2">
    <source>
        <dbReference type="EMBL" id="SJZ33145.1"/>
    </source>
</evidence>
<feature type="domain" description="NADPH-dependent FMN reductase-like" evidence="1">
    <location>
        <begin position="3"/>
        <end position="147"/>
    </location>
</feature>
<dbReference type="OrthoDB" id="9812295at2"/>
<dbReference type="PANTHER" id="PTHR30543:SF21">
    <property type="entry name" value="NAD(P)H-DEPENDENT FMN REDUCTASE LOT6"/>
    <property type="match status" value="1"/>
</dbReference>
<dbReference type="GO" id="GO:0010181">
    <property type="term" value="F:FMN binding"/>
    <property type="evidence" value="ECO:0007669"/>
    <property type="project" value="TreeGrafter"/>
</dbReference>
<reference evidence="3" key="1">
    <citation type="submission" date="2017-02" db="EMBL/GenBank/DDBJ databases">
        <authorList>
            <person name="Varghese N."/>
            <person name="Submissions S."/>
        </authorList>
    </citation>
    <scope>NUCLEOTIDE SEQUENCE [LARGE SCALE GENOMIC DNA]</scope>
    <source>
        <strain evidence="3">DSM 15739</strain>
    </source>
</reference>